<evidence type="ECO:0000256" key="3">
    <source>
        <dbReference type="RuleBase" id="RU003616"/>
    </source>
</evidence>
<reference evidence="6" key="2">
    <citation type="journal article" date="2023" name="Proc. Natl. Acad. Sci. U.S.A.">
        <title>A global phylogenomic analysis of the shiitake genus Lentinula.</title>
        <authorList>
            <person name="Sierra-Patev S."/>
            <person name="Min B."/>
            <person name="Naranjo-Ortiz M."/>
            <person name="Looney B."/>
            <person name="Konkel Z."/>
            <person name="Slot J.C."/>
            <person name="Sakamoto Y."/>
            <person name="Steenwyk J.L."/>
            <person name="Rokas A."/>
            <person name="Carro J."/>
            <person name="Camarero S."/>
            <person name="Ferreira P."/>
            <person name="Molpeceres G."/>
            <person name="Ruiz-Duenas F.J."/>
            <person name="Serrano A."/>
            <person name="Henrissat B."/>
            <person name="Drula E."/>
            <person name="Hughes K.W."/>
            <person name="Mata J.L."/>
            <person name="Ishikawa N.K."/>
            <person name="Vargas-Isla R."/>
            <person name="Ushijima S."/>
            <person name="Smith C.A."/>
            <person name="Donoghue J."/>
            <person name="Ahrendt S."/>
            <person name="Andreopoulos W."/>
            <person name="He G."/>
            <person name="LaButti K."/>
            <person name="Lipzen A."/>
            <person name="Ng V."/>
            <person name="Riley R."/>
            <person name="Sandor L."/>
            <person name="Barry K."/>
            <person name="Martinez A.T."/>
            <person name="Xiao Y."/>
            <person name="Gibbons J.G."/>
            <person name="Terashima K."/>
            <person name="Grigoriev I.V."/>
            <person name="Hibbett D."/>
        </authorList>
    </citation>
    <scope>NUCLEOTIDE SEQUENCE</scope>
    <source>
        <strain evidence="6">ET3784</strain>
    </source>
</reference>
<dbReference type="Gene3D" id="2.60.40.790">
    <property type="match status" value="1"/>
</dbReference>
<keyword evidence="7" id="KW-1185">Reference proteome</keyword>
<dbReference type="PROSITE" id="PS01031">
    <property type="entry name" value="SHSP"/>
    <property type="match status" value="1"/>
</dbReference>
<name>A0AA38JB79_9AGAR</name>
<accession>A0AA38JB79</accession>
<keyword evidence="1" id="KW-0346">Stress response</keyword>
<dbReference type="InterPro" id="IPR031107">
    <property type="entry name" value="Small_HSP"/>
</dbReference>
<sequence length="156" mass="17604">MSLYFYEPSYHFDRVFDRLFESAFSQPTIDNQPSARSGDASNVVSRPVKPKMDLHEDANTNTVTATFELPGLKKEDIQIDIHDGRLTVSGESKISSERNEDGYAIRERRYGSFARALQLPRGVKDEEIKASMDNGVLTVTFPKSTKEVEPKKITIS</sequence>
<dbReference type="PROSITE" id="PS51203">
    <property type="entry name" value="CS"/>
    <property type="match status" value="1"/>
</dbReference>
<evidence type="ECO:0000313" key="7">
    <source>
        <dbReference type="Proteomes" id="UP001176059"/>
    </source>
</evidence>
<dbReference type="InterPro" id="IPR002068">
    <property type="entry name" value="A-crystallin/Hsp20_dom"/>
</dbReference>
<dbReference type="Proteomes" id="UP001176059">
    <property type="component" value="Unassembled WGS sequence"/>
</dbReference>
<reference evidence="6" key="1">
    <citation type="submission" date="2022-08" db="EMBL/GenBank/DDBJ databases">
        <authorList>
            <consortium name="DOE Joint Genome Institute"/>
            <person name="Min B."/>
            <person name="Sierra-Patev S."/>
            <person name="Naranjo-Ortiz M."/>
            <person name="Looney B."/>
            <person name="Konkel Z."/>
            <person name="Slot J.C."/>
            <person name="Sakamoto Y."/>
            <person name="Steenwyk J.L."/>
            <person name="Rokas A."/>
            <person name="Carro J."/>
            <person name="Camarero S."/>
            <person name="Ferreira P."/>
            <person name="Molpeceres G."/>
            <person name="Ruiz-duenas F.J."/>
            <person name="Serrano A."/>
            <person name="Henrissat B."/>
            <person name="Drula E."/>
            <person name="Hughes K.W."/>
            <person name="Mata J.L."/>
            <person name="Ishikawa N.K."/>
            <person name="Vargas-Isla R."/>
            <person name="Ushijima S."/>
            <person name="Smith C.A."/>
            <person name="Ahrendt S."/>
            <person name="Andreopoulos W."/>
            <person name="He G."/>
            <person name="LaButti K."/>
            <person name="Lipzen A."/>
            <person name="Ng V."/>
            <person name="Riley R."/>
            <person name="Sandor L."/>
            <person name="Barry K."/>
            <person name="Martinez A.T."/>
            <person name="Xiao Y."/>
            <person name="Gibbons J.G."/>
            <person name="Terashima K."/>
            <person name="Hibbett D.S."/>
            <person name="Grigoriev I.V."/>
        </authorList>
    </citation>
    <scope>NUCLEOTIDE SEQUENCE</scope>
    <source>
        <strain evidence="6">ET3784</strain>
    </source>
</reference>
<dbReference type="InterPro" id="IPR008978">
    <property type="entry name" value="HSP20-like_chaperone"/>
</dbReference>
<evidence type="ECO:0000259" key="4">
    <source>
        <dbReference type="PROSITE" id="PS01031"/>
    </source>
</evidence>
<dbReference type="PANTHER" id="PTHR11527">
    <property type="entry name" value="HEAT-SHOCK PROTEIN 20 FAMILY MEMBER"/>
    <property type="match status" value="1"/>
</dbReference>
<proteinExistence type="inferred from homology"/>
<feature type="domain" description="CS" evidence="5">
    <location>
        <begin position="47"/>
        <end position="154"/>
    </location>
</feature>
<dbReference type="AlphaFoldDB" id="A0AA38JB79"/>
<dbReference type="InterPro" id="IPR007052">
    <property type="entry name" value="CS_dom"/>
</dbReference>
<comment type="caution">
    <text evidence="6">The sequence shown here is derived from an EMBL/GenBank/DDBJ whole genome shotgun (WGS) entry which is preliminary data.</text>
</comment>
<evidence type="ECO:0000256" key="1">
    <source>
        <dbReference type="ARBA" id="ARBA00023016"/>
    </source>
</evidence>
<dbReference type="EMBL" id="JANVFO010000021">
    <property type="protein sequence ID" value="KAJ3732851.1"/>
    <property type="molecule type" value="Genomic_DNA"/>
</dbReference>
<feature type="domain" description="SHSP" evidence="4">
    <location>
        <begin position="43"/>
        <end position="156"/>
    </location>
</feature>
<protein>
    <submittedName>
        <fullName evidence="6">HSP20-like chaperone</fullName>
    </submittedName>
</protein>
<dbReference type="Pfam" id="PF00011">
    <property type="entry name" value="HSP20"/>
    <property type="match status" value="1"/>
</dbReference>
<evidence type="ECO:0000256" key="2">
    <source>
        <dbReference type="PROSITE-ProRule" id="PRU00285"/>
    </source>
</evidence>
<dbReference type="CDD" id="cd06464">
    <property type="entry name" value="ACD_sHsps-like"/>
    <property type="match status" value="1"/>
</dbReference>
<comment type="similarity">
    <text evidence="2 3">Belongs to the small heat shock protein (HSP20) family.</text>
</comment>
<evidence type="ECO:0000313" key="6">
    <source>
        <dbReference type="EMBL" id="KAJ3732851.1"/>
    </source>
</evidence>
<gene>
    <name evidence="6" type="ORF">DFJ43DRAFT_283122</name>
</gene>
<organism evidence="6 7">
    <name type="scientific">Lentinula guzmanii</name>
    <dbReference type="NCBI Taxonomy" id="2804957"/>
    <lineage>
        <taxon>Eukaryota</taxon>
        <taxon>Fungi</taxon>
        <taxon>Dikarya</taxon>
        <taxon>Basidiomycota</taxon>
        <taxon>Agaricomycotina</taxon>
        <taxon>Agaricomycetes</taxon>
        <taxon>Agaricomycetidae</taxon>
        <taxon>Agaricales</taxon>
        <taxon>Marasmiineae</taxon>
        <taxon>Omphalotaceae</taxon>
        <taxon>Lentinula</taxon>
    </lineage>
</organism>
<evidence type="ECO:0000259" key="5">
    <source>
        <dbReference type="PROSITE" id="PS51203"/>
    </source>
</evidence>
<dbReference type="SUPFAM" id="SSF49764">
    <property type="entry name" value="HSP20-like chaperones"/>
    <property type="match status" value="1"/>
</dbReference>